<comment type="subunit">
    <text evidence="1">Self-associates forming complexes of several hundred monomers.</text>
</comment>
<dbReference type="InterPro" id="IPR028002">
    <property type="entry name" value="Myb_DNA-bind_5"/>
</dbReference>
<name>A0AAW1L7L7_POPJA</name>
<dbReference type="Pfam" id="PF13873">
    <property type="entry name" value="Myb_DNA-bind_5"/>
    <property type="match status" value="1"/>
</dbReference>
<organism evidence="7 8">
    <name type="scientific">Popillia japonica</name>
    <name type="common">Japanese beetle</name>
    <dbReference type="NCBI Taxonomy" id="7064"/>
    <lineage>
        <taxon>Eukaryota</taxon>
        <taxon>Metazoa</taxon>
        <taxon>Ecdysozoa</taxon>
        <taxon>Arthropoda</taxon>
        <taxon>Hexapoda</taxon>
        <taxon>Insecta</taxon>
        <taxon>Pterygota</taxon>
        <taxon>Neoptera</taxon>
        <taxon>Endopterygota</taxon>
        <taxon>Coleoptera</taxon>
        <taxon>Polyphaga</taxon>
        <taxon>Scarabaeiformia</taxon>
        <taxon>Scarabaeidae</taxon>
        <taxon>Rutelinae</taxon>
        <taxon>Popillia</taxon>
    </lineage>
</organism>
<dbReference type="PANTHER" id="PTHR21411:SF0">
    <property type="entry name" value="REGULATORY PROTEIN ZESTE"/>
    <property type="match status" value="1"/>
</dbReference>
<evidence type="ECO:0000256" key="1">
    <source>
        <dbReference type="ARBA" id="ARBA00011764"/>
    </source>
</evidence>
<reference evidence="7 8" key="1">
    <citation type="journal article" date="2024" name="BMC Genomics">
        <title>De novo assembly and annotation of Popillia japonica's genome with initial clues to its potential as an invasive pest.</title>
        <authorList>
            <person name="Cucini C."/>
            <person name="Boschi S."/>
            <person name="Funari R."/>
            <person name="Cardaioli E."/>
            <person name="Iannotti N."/>
            <person name="Marturano G."/>
            <person name="Paoli F."/>
            <person name="Bruttini M."/>
            <person name="Carapelli A."/>
            <person name="Frati F."/>
            <person name="Nardi F."/>
        </authorList>
    </citation>
    <scope>NUCLEOTIDE SEQUENCE [LARGE SCALE GENOMIC DNA]</scope>
    <source>
        <strain evidence="7">DMR45628</strain>
    </source>
</reference>
<evidence type="ECO:0000256" key="4">
    <source>
        <dbReference type="ARBA" id="ARBA00023163"/>
    </source>
</evidence>
<protein>
    <recommendedName>
        <fullName evidence="2">Regulatory protein zeste</fullName>
    </recommendedName>
</protein>
<proteinExistence type="predicted"/>
<dbReference type="Proteomes" id="UP001458880">
    <property type="component" value="Unassembled WGS sequence"/>
</dbReference>
<keyword evidence="3" id="KW-0805">Transcription regulation</keyword>
<evidence type="ECO:0000313" key="7">
    <source>
        <dbReference type="EMBL" id="KAK9730337.1"/>
    </source>
</evidence>
<comment type="function">
    <text evidence="5">Involved in transvection phenomena (= synapsis-dependent gene expression), where the synaptic pairing of chromosomes carrying genes with which zeste interacts influences the expression of these genes. Zeste binds to DNA and stimulates transcription from a nearby promoter.</text>
</comment>
<dbReference type="GO" id="GO:0003677">
    <property type="term" value="F:DNA binding"/>
    <property type="evidence" value="ECO:0007669"/>
    <property type="project" value="UniProtKB-KW"/>
</dbReference>
<keyword evidence="4" id="KW-0804">Transcription</keyword>
<dbReference type="PANTHER" id="PTHR21411">
    <property type="entry name" value="APONTIC"/>
    <property type="match status" value="1"/>
</dbReference>
<gene>
    <name evidence="7" type="ORF">QE152_g15242</name>
</gene>
<evidence type="ECO:0000256" key="5">
    <source>
        <dbReference type="ARBA" id="ARBA00025466"/>
    </source>
</evidence>
<comment type="caution">
    <text evidence="7">The sequence shown here is derived from an EMBL/GenBank/DDBJ whole genome shotgun (WGS) entry which is preliminary data.</text>
</comment>
<dbReference type="AlphaFoldDB" id="A0AAW1L7L7"/>
<keyword evidence="7" id="KW-0238">DNA-binding</keyword>
<evidence type="ECO:0000259" key="6">
    <source>
        <dbReference type="Pfam" id="PF13873"/>
    </source>
</evidence>
<keyword evidence="8" id="KW-1185">Reference proteome</keyword>
<sequence length="270" mass="31229">MSEKKVKRERHPNYSDEETRLLVDLVLEQKHKIESKVSDASTWKGKNEAWETVALSFNARNPTLNVKRDSTNLKIKYESIKKALKKKVAKEKCDFYVTGGGSKVDVTYKDWEKKLWAILKLAICGLRSTFDCDDLPQASPATVIPVAGSSNIRDTEETALPISSPTKWDTWTPTSLRKRKFLVLRTQPRREMSKKDILNGKYEALADDRRKLIAIQLQIAQKEMEALRTRVAHEQEMQVLKKQKLLSEIKHGEEERKIRIELLKQQINNK</sequence>
<evidence type="ECO:0000256" key="2">
    <source>
        <dbReference type="ARBA" id="ARBA00016807"/>
    </source>
</evidence>
<accession>A0AAW1L7L7</accession>
<feature type="domain" description="Myb/SANT-like DNA-binding" evidence="6">
    <location>
        <begin position="10"/>
        <end position="90"/>
    </location>
</feature>
<dbReference type="EMBL" id="JASPKY010000148">
    <property type="protein sequence ID" value="KAK9730337.1"/>
    <property type="molecule type" value="Genomic_DNA"/>
</dbReference>
<evidence type="ECO:0000256" key="3">
    <source>
        <dbReference type="ARBA" id="ARBA00023015"/>
    </source>
</evidence>
<evidence type="ECO:0000313" key="8">
    <source>
        <dbReference type="Proteomes" id="UP001458880"/>
    </source>
</evidence>